<evidence type="ECO:0000256" key="3">
    <source>
        <dbReference type="ARBA" id="ARBA00022729"/>
    </source>
</evidence>
<comment type="caution">
    <text evidence="7">The sequence shown here is derived from an EMBL/GenBank/DDBJ whole genome shotgun (WGS) entry which is preliminary data.</text>
</comment>
<name>A0AAE3LL75_9BACT</name>
<comment type="subcellular location">
    <subcellularLocation>
        <location evidence="1">Cell outer membrane</location>
    </subcellularLocation>
</comment>
<evidence type="ECO:0000256" key="2">
    <source>
        <dbReference type="ARBA" id="ARBA00006275"/>
    </source>
</evidence>
<protein>
    <submittedName>
        <fullName evidence="7">RagB/SusD family nutrient uptake outer membrane protein</fullName>
    </submittedName>
</protein>
<proteinExistence type="inferred from homology"/>
<sequence>TFYRPHIKKFREPIPNDNSQRTNIDHYVIRYADVLLMYAEVLNELNDNDKYTYINQVRQRAGLTPLANLSQEAFREHMYLERGWELAHEGDRRFDLVRWGIYTTRTPLWNPQVFGNIQTNKHEFWPIPQGQIDINPNLTQNPGY</sequence>
<gene>
    <name evidence="7" type="ORF">OD355_12495</name>
</gene>
<dbReference type="InterPro" id="IPR011990">
    <property type="entry name" value="TPR-like_helical_dom_sf"/>
</dbReference>
<dbReference type="SUPFAM" id="SSF48452">
    <property type="entry name" value="TPR-like"/>
    <property type="match status" value="1"/>
</dbReference>
<keyword evidence="8" id="KW-1185">Reference proteome</keyword>
<dbReference type="AlphaFoldDB" id="A0AAE3LL75"/>
<dbReference type="InterPro" id="IPR012944">
    <property type="entry name" value="SusD_RagB_dom"/>
</dbReference>
<dbReference type="GO" id="GO:0009279">
    <property type="term" value="C:cell outer membrane"/>
    <property type="evidence" value="ECO:0007669"/>
    <property type="project" value="UniProtKB-SubCell"/>
</dbReference>
<dbReference type="EMBL" id="JAOTPL010000023">
    <property type="protein sequence ID" value="MCU7695338.1"/>
    <property type="molecule type" value="Genomic_DNA"/>
</dbReference>
<evidence type="ECO:0000256" key="4">
    <source>
        <dbReference type="ARBA" id="ARBA00023136"/>
    </source>
</evidence>
<feature type="domain" description="RagB/SusD" evidence="6">
    <location>
        <begin position="4"/>
        <end position="144"/>
    </location>
</feature>
<dbReference type="Gene3D" id="1.25.40.390">
    <property type="match status" value="1"/>
</dbReference>
<keyword evidence="3" id="KW-0732">Signal</keyword>
<dbReference type="Pfam" id="PF07980">
    <property type="entry name" value="SusD_RagB"/>
    <property type="match status" value="1"/>
</dbReference>
<dbReference type="RefSeq" id="WP_263038826.1">
    <property type="nucleotide sequence ID" value="NZ_JAOTPL010000023.1"/>
</dbReference>
<comment type="similarity">
    <text evidence="2">Belongs to the SusD family.</text>
</comment>
<reference evidence="7" key="1">
    <citation type="submission" date="2022-10" db="EMBL/GenBank/DDBJ databases">
        <authorList>
            <person name="Kim H.S."/>
            <person name="Kim J.-S."/>
            <person name="Suh M.K."/>
            <person name="Eom M.K."/>
            <person name="Lee J.-S."/>
        </authorList>
    </citation>
    <scope>NUCLEOTIDE SEQUENCE</scope>
    <source>
        <strain evidence="7">LIP-5</strain>
    </source>
</reference>
<evidence type="ECO:0000256" key="5">
    <source>
        <dbReference type="ARBA" id="ARBA00023237"/>
    </source>
</evidence>
<dbReference type="Proteomes" id="UP001209317">
    <property type="component" value="Unassembled WGS sequence"/>
</dbReference>
<organism evidence="7 8">
    <name type="scientific">Haoranjiania flava</name>
    <dbReference type="NCBI Taxonomy" id="1856322"/>
    <lineage>
        <taxon>Bacteria</taxon>
        <taxon>Pseudomonadati</taxon>
        <taxon>Bacteroidota</taxon>
        <taxon>Chitinophagia</taxon>
        <taxon>Chitinophagales</taxon>
        <taxon>Chitinophagaceae</taxon>
        <taxon>Haoranjiania</taxon>
    </lineage>
</organism>
<evidence type="ECO:0000256" key="1">
    <source>
        <dbReference type="ARBA" id="ARBA00004442"/>
    </source>
</evidence>
<accession>A0AAE3LL75</accession>
<keyword evidence="5" id="KW-0998">Cell outer membrane</keyword>
<keyword evidence="4" id="KW-0472">Membrane</keyword>
<evidence type="ECO:0000313" key="7">
    <source>
        <dbReference type="EMBL" id="MCU7695338.1"/>
    </source>
</evidence>
<feature type="non-terminal residue" evidence="7">
    <location>
        <position position="1"/>
    </location>
</feature>
<evidence type="ECO:0000259" key="6">
    <source>
        <dbReference type="Pfam" id="PF07980"/>
    </source>
</evidence>
<evidence type="ECO:0000313" key="8">
    <source>
        <dbReference type="Proteomes" id="UP001209317"/>
    </source>
</evidence>